<dbReference type="VEuPathDB" id="PlasmoDB:PVVCY_0300110"/>
<feature type="transmembrane region" description="Helical" evidence="2">
    <location>
        <begin position="796"/>
        <end position="817"/>
    </location>
</feature>
<feature type="compositionally biased region" description="Gly residues" evidence="1">
    <location>
        <begin position="397"/>
        <end position="406"/>
    </location>
</feature>
<dbReference type="EMBL" id="LR865432">
    <property type="protein sequence ID" value="CAD2107985.1"/>
    <property type="molecule type" value="Genomic_DNA"/>
</dbReference>
<feature type="region of interest" description="Disordered" evidence="1">
    <location>
        <begin position="235"/>
        <end position="587"/>
    </location>
</feature>
<feature type="compositionally biased region" description="Polar residues" evidence="1">
    <location>
        <begin position="470"/>
        <end position="498"/>
    </location>
</feature>
<feature type="compositionally biased region" description="Polar residues" evidence="1">
    <location>
        <begin position="540"/>
        <end position="564"/>
    </location>
</feature>
<keyword evidence="2" id="KW-1133">Transmembrane helix</keyword>
<dbReference type="NCBIfam" id="TIGR01590">
    <property type="entry name" value="yir-bir-cir_Pla"/>
    <property type="match status" value="1"/>
</dbReference>
<feature type="transmembrane region" description="Helical" evidence="2">
    <location>
        <begin position="876"/>
        <end position="896"/>
    </location>
</feature>
<accession>A0A6V7T409</accession>
<feature type="compositionally biased region" description="Pro residues" evidence="1">
    <location>
        <begin position="309"/>
        <end position="320"/>
    </location>
</feature>
<feature type="compositionally biased region" description="Polar residues" evidence="1">
    <location>
        <begin position="655"/>
        <end position="682"/>
    </location>
</feature>
<dbReference type="InterPro" id="IPR006477">
    <property type="entry name" value="Yir_bir_cir"/>
</dbReference>
<feature type="compositionally biased region" description="Low complexity" evidence="1">
    <location>
        <begin position="273"/>
        <end position="283"/>
    </location>
</feature>
<evidence type="ECO:0000313" key="3">
    <source>
        <dbReference type="EMBL" id="CAD2107985.1"/>
    </source>
</evidence>
<evidence type="ECO:0000313" key="4">
    <source>
        <dbReference type="Proteomes" id="UP000515697"/>
    </source>
</evidence>
<feature type="compositionally biased region" description="Low complexity" evidence="1">
    <location>
        <begin position="714"/>
        <end position="729"/>
    </location>
</feature>
<protein>
    <submittedName>
        <fullName evidence="3">PIR protein CIR protein</fullName>
    </submittedName>
</protein>
<dbReference type="VEuPathDB" id="PlasmoDB:PVBDA_0300060"/>
<gene>
    <name evidence="3" type="ORF">PVSEL_1100070</name>
</gene>
<feature type="compositionally biased region" description="Gly residues" evidence="1">
    <location>
        <begin position="432"/>
        <end position="442"/>
    </location>
</feature>
<feature type="compositionally biased region" description="Pro residues" evidence="1">
    <location>
        <begin position="685"/>
        <end position="697"/>
    </location>
</feature>
<feature type="region of interest" description="Disordered" evidence="1">
    <location>
        <begin position="655"/>
        <end position="762"/>
    </location>
</feature>
<dbReference type="Proteomes" id="UP000515697">
    <property type="component" value="Chromosome PVSEL_11"/>
</dbReference>
<dbReference type="AlphaFoldDB" id="A0A6V7T409"/>
<organism evidence="3 4">
    <name type="scientific">Plasmodium vinckei</name>
    <dbReference type="NCBI Taxonomy" id="5860"/>
    <lineage>
        <taxon>Eukaryota</taxon>
        <taxon>Sar</taxon>
        <taxon>Alveolata</taxon>
        <taxon>Apicomplexa</taxon>
        <taxon>Aconoidasida</taxon>
        <taxon>Haemosporida</taxon>
        <taxon>Plasmodiidae</taxon>
        <taxon>Plasmodium</taxon>
        <taxon>Plasmodium (Vinckeia)</taxon>
    </lineage>
</organism>
<dbReference type="VEuPathDB" id="PlasmoDB:PVBDA_0201730"/>
<feature type="compositionally biased region" description="Low complexity" evidence="1">
    <location>
        <begin position="565"/>
        <end position="587"/>
    </location>
</feature>
<evidence type="ECO:0000256" key="1">
    <source>
        <dbReference type="SAM" id="MobiDB-lite"/>
    </source>
</evidence>
<feature type="compositionally biased region" description="Polar residues" evidence="1">
    <location>
        <begin position="294"/>
        <end position="304"/>
    </location>
</feature>
<dbReference type="Pfam" id="PF06022">
    <property type="entry name" value="Cir_Bir_Yir"/>
    <property type="match status" value="1"/>
</dbReference>
<dbReference type="VEuPathDB" id="PlasmoDB:PVLDE_0201670"/>
<feature type="compositionally biased region" description="Polar residues" evidence="1">
    <location>
        <begin position="355"/>
        <end position="376"/>
    </location>
</feature>
<dbReference type="VEuPathDB" id="PlasmoDB:PVVCY_1306990"/>
<keyword evidence="2" id="KW-0472">Membrane</keyword>
<dbReference type="VEuPathDB" id="PlasmoDB:PVPCR_0800190"/>
<keyword evidence="2" id="KW-0812">Transmembrane</keyword>
<reference evidence="3 4" key="1">
    <citation type="submission" date="2020-08" db="EMBL/GenBank/DDBJ databases">
        <authorList>
            <person name="Ramaprasad A."/>
        </authorList>
    </citation>
    <scope>NUCLEOTIDE SEQUENCE [LARGE SCALE GENOMIC DNA]</scope>
</reference>
<proteinExistence type="predicted"/>
<evidence type="ECO:0000256" key="2">
    <source>
        <dbReference type="SAM" id="Phobius"/>
    </source>
</evidence>
<dbReference type="VEuPathDB" id="PlasmoDB:PVLDE_0800220"/>
<dbReference type="VEuPathDB" id="PlasmoDB:PVPCR_0300100"/>
<feature type="compositionally biased region" description="Polar residues" evidence="1">
    <location>
        <begin position="449"/>
        <end position="460"/>
    </location>
</feature>
<name>A0A6V7T409_PLAVN</name>
<dbReference type="VEuPathDB" id="PlasmoDB:PVSEL_1100070"/>
<feature type="compositionally biased region" description="Polar residues" evidence="1">
    <location>
        <begin position="730"/>
        <end position="750"/>
    </location>
</feature>
<sequence>MAKEVCKIFQDVDEYFINNKPDFDKINKIGNYMQDCYNNNPSEPHKCKEDLQGIKALCSYLFTELHKISKDIQKRENNDNQYVEYVMIWLGYRLFQAESYSSSTLRNFYNNNLMKSDLFNNYTDLIKKKEHLKDVNLYYMKRFYELFKEVCYMALRYSKNNLDMNKIQRKFNTFQNKYRILYNNIEECNSYLILLNSIKVAYDHFKRSLIKSIPNHQIKELHANLKDLTPRIRINKSSTSGFNSRGCKNVNSRATKKISKPAPNVPKPKLGESSAQPQQQKPAASPPPLSSQQIEPSTQSSLQGEHQPLSPPLPPNPQVKPIPVSEQPPAQPTNVTSPPVMLHAPILSKEPANPAQIQSSLQKDNELQKTQTGGSSHKNESEDSKSGQMSLDSGKGIMDGGGGEKGGASTNKGDSGGTDNGPIGTQDDQGKSSGGSGNGPGDHGIKGSQEGSGDQSNTDSQTKHPENAPSGKNTTPSTGPHNGVRNNQDNPKTETNNLKGGIGSQPVGQDDKQENKNGTSVDPISGPESPGGKSKDGAQEKTNNVNRSMTGHQQPNPQGDSNQKGDPSQQGGSSQQGDPDTSEGSFGFASSFLSLLSNGTKFFNRASDFIDQNQQRFNDAKNKISGAYKDAMDNLKIVYNASSIYFSDMINSINNQLNQDDPPKSGNSGDKLPQSNDQSQKTGDPLPPQPLTPPKDPTPITSQDPSSPPPEIIPPDSSQQNQSPPQLQSTTVQTPQVSSPTQKTTDQLVKSPSPEPILRTPWNIFPTTWNGSGNCKPEIKFMNTTLVCCTSEQCSLTGITVTLVLIPIILLIAYKYLSFGSSKKSEKKNMKRVIKLVDGSKKTQIIINSYYRKKDLKPVINSVGKKKDPLLNIYKLMKADPIPFINVFFLLIFFVYKRKENFLEL</sequence>